<evidence type="ECO:0000313" key="2">
    <source>
        <dbReference type="Proteomes" id="UP001458880"/>
    </source>
</evidence>
<reference evidence="1 2" key="1">
    <citation type="journal article" date="2024" name="BMC Genomics">
        <title>De novo assembly and annotation of Popillia japonica's genome with initial clues to its potential as an invasive pest.</title>
        <authorList>
            <person name="Cucini C."/>
            <person name="Boschi S."/>
            <person name="Funari R."/>
            <person name="Cardaioli E."/>
            <person name="Iannotti N."/>
            <person name="Marturano G."/>
            <person name="Paoli F."/>
            <person name="Bruttini M."/>
            <person name="Carapelli A."/>
            <person name="Frati F."/>
            <person name="Nardi F."/>
        </authorList>
    </citation>
    <scope>NUCLEOTIDE SEQUENCE [LARGE SCALE GENOMIC DNA]</scope>
    <source>
        <strain evidence="1">DMR45628</strain>
    </source>
</reference>
<name>A0AAW1KJ17_POPJA</name>
<dbReference type="AlphaFoldDB" id="A0AAW1KJ17"/>
<proteinExistence type="predicted"/>
<sequence length="101" mass="11219">MSEVRDTNSQIYIESFNAAPSTSTAGLKKRKLNAPSSSTVIDSVIEKTVQTLSVLQENFAANKAIQDDVSGNFARYIENELRYIDDEEILTDVKFEIASII</sequence>
<evidence type="ECO:0000313" key="1">
    <source>
        <dbReference type="EMBL" id="KAK9718769.1"/>
    </source>
</evidence>
<dbReference type="EMBL" id="JASPKY010000225">
    <property type="protein sequence ID" value="KAK9718769.1"/>
    <property type="molecule type" value="Genomic_DNA"/>
</dbReference>
<dbReference type="Proteomes" id="UP001458880">
    <property type="component" value="Unassembled WGS sequence"/>
</dbReference>
<protein>
    <submittedName>
        <fullName evidence="1">Uncharacterized protein</fullName>
    </submittedName>
</protein>
<organism evidence="1 2">
    <name type="scientific">Popillia japonica</name>
    <name type="common">Japanese beetle</name>
    <dbReference type="NCBI Taxonomy" id="7064"/>
    <lineage>
        <taxon>Eukaryota</taxon>
        <taxon>Metazoa</taxon>
        <taxon>Ecdysozoa</taxon>
        <taxon>Arthropoda</taxon>
        <taxon>Hexapoda</taxon>
        <taxon>Insecta</taxon>
        <taxon>Pterygota</taxon>
        <taxon>Neoptera</taxon>
        <taxon>Endopterygota</taxon>
        <taxon>Coleoptera</taxon>
        <taxon>Polyphaga</taxon>
        <taxon>Scarabaeiformia</taxon>
        <taxon>Scarabaeidae</taxon>
        <taxon>Rutelinae</taxon>
        <taxon>Popillia</taxon>
    </lineage>
</organism>
<comment type="caution">
    <text evidence="1">The sequence shown here is derived from an EMBL/GenBank/DDBJ whole genome shotgun (WGS) entry which is preliminary data.</text>
</comment>
<keyword evidence="2" id="KW-1185">Reference proteome</keyword>
<gene>
    <name evidence="1" type="ORF">QE152_g23027</name>
</gene>
<accession>A0AAW1KJ17</accession>